<dbReference type="AlphaFoldDB" id="A0A9P7UVN4"/>
<dbReference type="RefSeq" id="XP_043012308.1">
    <property type="nucleotide sequence ID" value="XM_043151215.1"/>
</dbReference>
<evidence type="ECO:0000313" key="1">
    <source>
        <dbReference type="EMBL" id="KAG7095838.1"/>
    </source>
</evidence>
<comment type="caution">
    <text evidence="1">The sequence shown here is derived from an EMBL/GenBank/DDBJ whole genome shotgun (WGS) entry which is preliminary data.</text>
</comment>
<sequence length="241" mass="27521">MNILDKYRTVSATPLPTVLLYFDTADDILNTNSQRAYDACFKLEREVTSEEQVKYARVLGYLILHPPSSYALTEIVKEINSCKGEQDTLLKLGRFFVDSYIRGFKKYKKKTSDLSKHPSRPSFDEDKEALMAVMEEAPTDSSLAKKQALIRDGYRCVVTGKYNQIIPATFDVNEEEVMRVGTGWTECAHIVPDSTYTYTKISDEECLTSIAKRGTSASLLSLEAFRLRRREYQWQQSTFVA</sequence>
<evidence type="ECO:0008006" key="3">
    <source>
        <dbReference type="Google" id="ProtNLM"/>
    </source>
</evidence>
<gene>
    <name evidence="1" type="ORF">E1B28_006533</name>
</gene>
<dbReference type="GeneID" id="66075609"/>
<proteinExistence type="predicted"/>
<reference evidence="1" key="1">
    <citation type="journal article" date="2021" name="Genome Biol. Evol.">
        <title>The assembled and annotated genome of the fairy-ring fungus Marasmius oreades.</title>
        <authorList>
            <person name="Hiltunen M."/>
            <person name="Ament-Velasquez S.L."/>
            <person name="Johannesson H."/>
        </authorList>
    </citation>
    <scope>NUCLEOTIDE SEQUENCE</scope>
    <source>
        <strain evidence="1">03SP1</strain>
    </source>
</reference>
<keyword evidence="2" id="KW-1185">Reference proteome</keyword>
<dbReference type="KEGG" id="more:E1B28_006533"/>
<protein>
    <recommendedName>
        <fullName evidence="3">HNH nuclease domain-containing protein</fullName>
    </recommendedName>
</protein>
<dbReference type="EMBL" id="CM032183">
    <property type="protein sequence ID" value="KAG7095838.1"/>
    <property type="molecule type" value="Genomic_DNA"/>
</dbReference>
<evidence type="ECO:0000313" key="2">
    <source>
        <dbReference type="Proteomes" id="UP001049176"/>
    </source>
</evidence>
<dbReference type="Proteomes" id="UP001049176">
    <property type="component" value="Chromosome 3"/>
</dbReference>
<organism evidence="1 2">
    <name type="scientific">Marasmius oreades</name>
    <name type="common">fairy-ring Marasmius</name>
    <dbReference type="NCBI Taxonomy" id="181124"/>
    <lineage>
        <taxon>Eukaryota</taxon>
        <taxon>Fungi</taxon>
        <taxon>Dikarya</taxon>
        <taxon>Basidiomycota</taxon>
        <taxon>Agaricomycotina</taxon>
        <taxon>Agaricomycetes</taxon>
        <taxon>Agaricomycetidae</taxon>
        <taxon>Agaricales</taxon>
        <taxon>Marasmiineae</taxon>
        <taxon>Marasmiaceae</taxon>
        <taxon>Marasmius</taxon>
    </lineage>
</organism>
<accession>A0A9P7UVN4</accession>
<name>A0A9P7UVN4_9AGAR</name>
<dbReference type="OrthoDB" id="2104739at2759"/>